<feature type="transmembrane region" description="Helical" evidence="1">
    <location>
        <begin position="12"/>
        <end position="29"/>
    </location>
</feature>
<dbReference type="Proteomes" id="UP000198662">
    <property type="component" value="Unassembled WGS sequence"/>
</dbReference>
<dbReference type="Pfam" id="PF10861">
    <property type="entry name" value="DUF2784"/>
    <property type="match status" value="1"/>
</dbReference>
<keyword evidence="1" id="KW-0472">Membrane</keyword>
<reference evidence="3" key="1">
    <citation type="submission" date="2016-10" db="EMBL/GenBank/DDBJ databases">
        <authorList>
            <person name="Varghese N."/>
            <person name="Submissions S."/>
        </authorList>
    </citation>
    <scope>NUCLEOTIDE SEQUENCE [LARGE SCALE GENOMIC DNA]</scope>
    <source>
        <strain evidence="3">CGMCC 4.3147</strain>
    </source>
</reference>
<evidence type="ECO:0008006" key="4">
    <source>
        <dbReference type="Google" id="ProtNLM"/>
    </source>
</evidence>
<organism evidence="2 3">
    <name type="scientific">Glycomyces sambucus</name>
    <dbReference type="NCBI Taxonomy" id="380244"/>
    <lineage>
        <taxon>Bacteria</taxon>
        <taxon>Bacillati</taxon>
        <taxon>Actinomycetota</taxon>
        <taxon>Actinomycetes</taxon>
        <taxon>Glycomycetales</taxon>
        <taxon>Glycomycetaceae</taxon>
        <taxon>Glycomyces</taxon>
    </lineage>
</organism>
<dbReference type="OrthoDB" id="370375at2"/>
<dbReference type="STRING" id="380244.SAMN05216298_3300"/>
<dbReference type="RefSeq" id="WP_091051240.1">
    <property type="nucleotide sequence ID" value="NZ_FNGF01000004.1"/>
</dbReference>
<accession>A0A1G9IK37</accession>
<proteinExistence type="predicted"/>
<evidence type="ECO:0000313" key="3">
    <source>
        <dbReference type="Proteomes" id="UP000198662"/>
    </source>
</evidence>
<dbReference type="InterPro" id="IPR021218">
    <property type="entry name" value="DUF2784"/>
</dbReference>
<evidence type="ECO:0000256" key="1">
    <source>
        <dbReference type="SAM" id="Phobius"/>
    </source>
</evidence>
<sequence>MVYRILADITMTVHFLFLAYVVLGGFIAWRWPRTWFVHAAVAVYGTFNGILRFVCPLTPLEHGLRLRAGQAGLEPAGFVDTYLNDVVYPTELWPEVQLCAAAVVAASWIGLAVRLRRKRTADVAP</sequence>
<gene>
    <name evidence="2" type="ORF">SAMN05216298_3300</name>
</gene>
<dbReference type="EMBL" id="FNGF01000004">
    <property type="protein sequence ID" value="SDL25588.1"/>
    <property type="molecule type" value="Genomic_DNA"/>
</dbReference>
<feature type="transmembrane region" description="Helical" evidence="1">
    <location>
        <begin position="35"/>
        <end position="55"/>
    </location>
</feature>
<name>A0A1G9IK37_9ACTN</name>
<dbReference type="AlphaFoldDB" id="A0A1G9IK37"/>
<keyword evidence="1" id="KW-1133">Transmembrane helix</keyword>
<protein>
    <recommendedName>
        <fullName evidence="4">DUF2784 domain-containing protein</fullName>
    </recommendedName>
</protein>
<keyword evidence="1" id="KW-0812">Transmembrane</keyword>
<evidence type="ECO:0000313" key="2">
    <source>
        <dbReference type="EMBL" id="SDL25588.1"/>
    </source>
</evidence>
<keyword evidence="3" id="KW-1185">Reference proteome</keyword>